<dbReference type="AlphaFoldDB" id="L8H808"/>
<dbReference type="InterPro" id="IPR036322">
    <property type="entry name" value="WD40_repeat_dom_sf"/>
</dbReference>
<dbReference type="Proteomes" id="UP000011083">
    <property type="component" value="Unassembled WGS sequence"/>
</dbReference>
<dbReference type="VEuPathDB" id="AmoebaDB:ACA1_181960"/>
<dbReference type="InterPro" id="IPR001680">
    <property type="entry name" value="WD40_rpt"/>
</dbReference>
<dbReference type="STRING" id="1257118.L8H808"/>
<dbReference type="RefSeq" id="XP_004345839.1">
    <property type="nucleotide sequence ID" value="XM_004345789.1"/>
</dbReference>
<keyword evidence="1 4" id="KW-0853">WD repeat</keyword>
<evidence type="ECO:0000256" key="1">
    <source>
        <dbReference type="ARBA" id="ARBA00022574"/>
    </source>
</evidence>
<dbReference type="SMART" id="SM00320">
    <property type="entry name" value="WD40"/>
    <property type="match status" value="4"/>
</dbReference>
<dbReference type="OrthoDB" id="1667587at2759"/>
<evidence type="ECO:0000256" key="3">
    <source>
        <dbReference type="ARBA" id="ARBA00025740"/>
    </source>
</evidence>
<dbReference type="OMA" id="GGPQCMC"/>
<name>L8H808_ACACF</name>
<gene>
    <name evidence="5" type="ORF">ACA1_181960</name>
</gene>
<evidence type="ECO:0000256" key="2">
    <source>
        <dbReference type="ARBA" id="ARBA00022737"/>
    </source>
</evidence>
<keyword evidence="2" id="KW-0677">Repeat</keyword>
<dbReference type="EMBL" id="KB007904">
    <property type="protein sequence ID" value="ELR21295.1"/>
    <property type="molecule type" value="Genomic_DNA"/>
</dbReference>
<dbReference type="PANTHER" id="PTHR11227">
    <property type="entry name" value="WD-REPEAT PROTEIN INTERACTING WITH PHOSPHOINOSIDES WIPI -RELATED"/>
    <property type="match status" value="1"/>
</dbReference>
<dbReference type="InterPro" id="IPR048720">
    <property type="entry name" value="PROPPIN"/>
</dbReference>
<evidence type="ECO:0000256" key="4">
    <source>
        <dbReference type="PROSITE-ProRule" id="PRU00221"/>
    </source>
</evidence>
<dbReference type="GO" id="GO:0005737">
    <property type="term" value="C:cytoplasm"/>
    <property type="evidence" value="ECO:0007669"/>
    <property type="project" value="UniProtKB-ARBA"/>
</dbReference>
<sequence>MSLSVAREQKNKLLYVGFNQDYSCFAIGTDDGFEIWNVDPFKLRFKREFDGGLGIVEMLFRSNLLALVGGGKNPKYPPNKVMIWDDYQNKCLAELEFRSDVKGVKLRRDKIVVALENKVYVYNFADLQLVHQIETTANPKGLIALCPDSNNTVLACPGLKPGYVHLRLNDINKSTPIKAHDNPLSCLALNLDGTRLATASEQGTVIRIWDTSTGEQVGKLRRGKDKAEVNCISFSSDSEWLCVSSDRGTVHIFNLANNGGSESAKAQKSRLSFMGGLGLLPSSLDDYVGSDFSFAQLHLTVPRSICSFGQANNLIIVIGQDGTFYRYAYDSEQGGEGKREDHILFLKDKEDD</sequence>
<dbReference type="SUPFAM" id="SSF50978">
    <property type="entry name" value="WD40 repeat-like"/>
    <property type="match status" value="1"/>
</dbReference>
<evidence type="ECO:0000313" key="6">
    <source>
        <dbReference type="Proteomes" id="UP000011083"/>
    </source>
</evidence>
<organism evidence="5 6">
    <name type="scientific">Acanthamoeba castellanii (strain ATCC 30010 / Neff)</name>
    <dbReference type="NCBI Taxonomy" id="1257118"/>
    <lineage>
        <taxon>Eukaryota</taxon>
        <taxon>Amoebozoa</taxon>
        <taxon>Discosea</taxon>
        <taxon>Longamoebia</taxon>
        <taxon>Centramoebida</taxon>
        <taxon>Acanthamoebidae</taxon>
        <taxon>Acanthamoeba</taxon>
    </lineage>
</organism>
<evidence type="ECO:0000313" key="5">
    <source>
        <dbReference type="EMBL" id="ELR21295.1"/>
    </source>
</evidence>
<protein>
    <submittedName>
        <fullName evidence="5">Autophagy protein, putative</fullName>
    </submittedName>
</protein>
<reference evidence="5 6" key="1">
    <citation type="journal article" date="2013" name="Genome Biol.">
        <title>Genome of Acanthamoeba castellanii highlights extensive lateral gene transfer and early evolution of tyrosine kinase signaling.</title>
        <authorList>
            <person name="Clarke M."/>
            <person name="Lohan A.J."/>
            <person name="Liu B."/>
            <person name="Lagkouvardos I."/>
            <person name="Roy S."/>
            <person name="Zafar N."/>
            <person name="Bertelli C."/>
            <person name="Schilde C."/>
            <person name="Kianianmomeni A."/>
            <person name="Burglin T.R."/>
            <person name="Frech C."/>
            <person name="Turcotte B."/>
            <person name="Kopec K.O."/>
            <person name="Synnott J.M."/>
            <person name="Choo C."/>
            <person name="Paponov I."/>
            <person name="Finkler A."/>
            <person name="Soon Heng Tan C."/>
            <person name="Hutchins A.P."/>
            <person name="Weinmeier T."/>
            <person name="Rattei T."/>
            <person name="Chu J.S."/>
            <person name="Gimenez G."/>
            <person name="Irimia M."/>
            <person name="Rigden D.J."/>
            <person name="Fitzpatrick D.A."/>
            <person name="Lorenzo-Morales J."/>
            <person name="Bateman A."/>
            <person name="Chiu C.H."/>
            <person name="Tang P."/>
            <person name="Hegemann P."/>
            <person name="Fromm H."/>
            <person name="Raoult D."/>
            <person name="Greub G."/>
            <person name="Miranda-Saavedra D."/>
            <person name="Chen N."/>
            <person name="Nash P."/>
            <person name="Ginger M.L."/>
            <person name="Horn M."/>
            <person name="Schaap P."/>
            <person name="Caler L."/>
            <person name="Loftus B."/>
        </authorList>
    </citation>
    <scope>NUCLEOTIDE SEQUENCE [LARGE SCALE GENOMIC DNA]</scope>
    <source>
        <strain evidence="5 6">Neff</strain>
    </source>
</reference>
<keyword evidence="6" id="KW-1185">Reference proteome</keyword>
<comment type="similarity">
    <text evidence="3">Belongs to the WD repeat PROPPIN family.</text>
</comment>
<feature type="repeat" description="WD" evidence="4">
    <location>
        <begin position="177"/>
        <end position="219"/>
    </location>
</feature>
<dbReference type="Pfam" id="PF21032">
    <property type="entry name" value="PROPPIN"/>
    <property type="match status" value="1"/>
</dbReference>
<dbReference type="PROSITE" id="PS50082">
    <property type="entry name" value="WD_REPEATS_2"/>
    <property type="match status" value="1"/>
</dbReference>
<proteinExistence type="inferred from homology"/>
<dbReference type="KEGG" id="acan:ACA1_181960"/>
<dbReference type="InterPro" id="IPR015943">
    <property type="entry name" value="WD40/YVTN_repeat-like_dom_sf"/>
</dbReference>
<dbReference type="GeneID" id="14922184"/>
<dbReference type="Gene3D" id="2.130.10.10">
    <property type="entry name" value="YVTN repeat-like/Quinoprotein amine dehydrogenase"/>
    <property type="match status" value="1"/>
</dbReference>
<accession>L8H808</accession>